<sequence>MLVENEYLISEDKELLDLAVIKGFLARSYWANKRSESVIEQSIHHSLCYGIYKEKRQVGFARVVTDNATMYWLCDVYIDESFRGLGLGKKLIEHITASDRLKNLMGLLGTKDAHELYEQYDFVRDSERFMRRAPDLLRVKK</sequence>
<keyword evidence="3" id="KW-1185">Reference proteome</keyword>
<evidence type="ECO:0000313" key="3">
    <source>
        <dbReference type="Proteomes" id="UP001519887"/>
    </source>
</evidence>
<feature type="domain" description="N-acetyltransferase" evidence="1">
    <location>
        <begin position="7"/>
        <end position="141"/>
    </location>
</feature>
<reference evidence="2 3" key="1">
    <citation type="submission" date="2021-07" db="EMBL/GenBank/DDBJ databases">
        <title>Paenibacillus radiodurans sp. nov., isolated from the southeastern edge of Tengger Desert.</title>
        <authorList>
            <person name="Zhang G."/>
        </authorList>
    </citation>
    <scope>NUCLEOTIDE SEQUENCE [LARGE SCALE GENOMIC DNA]</scope>
    <source>
        <strain evidence="2 3">CCM 7311</strain>
    </source>
</reference>
<dbReference type="Proteomes" id="UP001519887">
    <property type="component" value="Unassembled WGS sequence"/>
</dbReference>
<dbReference type="InterPro" id="IPR053144">
    <property type="entry name" value="Acetyltransferase_Butenolide"/>
</dbReference>
<accession>A0ABS7CIE9</accession>
<proteinExistence type="predicted"/>
<dbReference type="PANTHER" id="PTHR43233:SF1">
    <property type="entry name" value="FAMILY N-ACETYLTRANSFERASE, PUTATIVE (AFU_ORTHOLOGUE AFUA_6G03350)-RELATED"/>
    <property type="match status" value="1"/>
</dbReference>
<evidence type="ECO:0000313" key="2">
    <source>
        <dbReference type="EMBL" id="MBW7460366.1"/>
    </source>
</evidence>
<dbReference type="CDD" id="cd04301">
    <property type="entry name" value="NAT_SF"/>
    <property type="match status" value="1"/>
</dbReference>
<dbReference type="Gene3D" id="3.40.630.30">
    <property type="match status" value="1"/>
</dbReference>
<dbReference type="SUPFAM" id="SSF55729">
    <property type="entry name" value="Acyl-CoA N-acyltransferases (Nat)"/>
    <property type="match status" value="1"/>
</dbReference>
<dbReference type="InterPro" id="IPR016181">
    <property type="entry name" value="Acyl_CoA_acyltransferase"/>
</dbReference>
<name>A0ABS7CIE9_9BACL</name>
<dbReference type="PANTHER" id="PTHR43233">
    <property type="entry name" value="FAMILY N-ACETYLTRANSFERASE, PUTATIVE (AFU_ORTHOLOGUE AFUA_6G03350)-RELATED"/>
    <property type="match status" value="1"/>
</dbReference>
<comment type="caution">
    <text evidence="2">The sequence shown here is derived from an EMBL/GenBank/DDBJ whole genome shotgun (WGS) entry which is preliminary data.</text>
</comment>
<evidence type="ECO:0000259" key="1">
    <source>
        <dbReference type="PROSITE" id="PS51186"/>
    </source>
</evidence>
<dbReference type="RefSeq" id="WP_210039605.1">
    <property type="nucleotide sequence ID" value="NZ_JBHLVU010000005.1"/>
</dbReference>
<dbReference type="Pfam" id="PF13508">
    <property type="entry name" value="Acetyltransf_7"/>
    <property type="match status" value="1"/>
</dbReference>
<dbReference type="EMBL" id="JAHZIK010002182">
    <property type="protein sequence ID" value="MBW7460366.1"/>
    <property type="molecule type" value="Genomic_DNA"/>
</dbReference>
<protein>
    <submittedName>
        <fullName evidence="2">GNAT family N-acetyltransferase</fullName>
    </submittedName>
</protein>
<gene>
    <name evidence="2" type="ORF">K0U00_40515</name>
</gene>
<organism evidence="2 3">
    <name type="scientific">Paenibacillus sepulcri</name>
    <dbReference type="NCBI Taxonomy" id="359917"/>
    <lineage>
        <taxon>Bacteria</taxon>
        <taxon>Bacillati</taxon>
        <taxon>Bacillota</taxon>
        <taxon>Bacilli</taxon>
        <taxon>Bacillales</taxon>
        <taxon>Paenibacillaceae</taxon>
        <taxon>Paenibacillus</taxon>
    </lineage>
</organism>
<dbReference type="InterPro" id="IPR000182">
    <property type="entry name" value="GNAT_dom"/>
</dbReference>
<dbReference type="PROSITE" id="PS51186">
    <property type="entry name" value="GNAT"/>
    <property type="match status" value="1"/>
</dbReference>